<evidence type="ECO:0000313" key="2">
    <source>
        <dbReference type="Proteomes" id="UP000000768"/>
    </source>
</evidence>
<dbReference type="Gramene" id="OQU78791">
    <property type="protein sequence ID" value="OQU78791"/>
    <property type="gene ID" value="SORBI_3008G048966"/>
</dbReference>
<reference evidence="2" key="2">
    <citation type="journal article" date="2018" name="Plant J.">
        <title>The Sorghum bicolor reference genome: improved assembly, gene annotations, a transcriptome atlas, and signatures of genome organization.</title>
        <authorList>
            <person name="McCormick R.F."/>
            <person name="Truong S.K."/>
            <person name="Sreedasyam A."/>
            <person name="Jenkins J."/>
            <person name="Shu S."/>
            <person name="Sims D."/>
            <person name="Kennedy M."/>
            <person name="Amirebrahimi M."/>
            <person name="Weers B.D."/>
            <person name="McKinley B."/>
            <person name="Mattison A."/>
            <person name="Morishige D.T."/>
            <person name="Grimwood J."/>
            <person name="Schmutz J."/>
            <person name="Mullet J.E."/>
        </authorList>
    </citation>
    <scope>NUCLEOTIDE SEQUENCE [LARGE SCALE GENOMIC DNA]</scope>
    <source>
        <strain evidence="2">cv. BTx623</strain>
    </source>
</reference>
<gene>
    <name evidence="1" type="ORF">SORBI_3008G048966</name>
</gene>
<reference evidence="1 2" key="1">
    <citation type="journal article" date="2009" name="Nature">
        <title>The Sorghum bicolor genome and the diversification of grasses.</title>
        <authorList>
            <person name="Paterson A.H."/>
            <person name="Bowers J.E."/>
            <person name="Bruggmann R."/>
            <person name="Dubchak I."/>
            <person name="Grimwood J."/>
            <person name="Gundlach H."/>
            <person name="Haberer G."/>
            <person name="Hellsten U."/>
            <person name="Mitros T."/>
            <person name="Poliakov A."/>
            <person name="Schmutz J."/>
            <person name="Spannagl M."/>
            <person name="Tang H."/>
            <person name="Wang X."/>
            <person name="Wicker T."/>
            <person name="Bharti A.K."/>
            <person name="Chapman J."/>
            <person name="Feltus F.A."/>
            <person name="Gowik U."/>
            <person name="Grigoriev I.V."/>
            <person name="Lyons E."/>
            <person name="Maher C.A."/>
            <person name="Martis M."/>
            <person name="Narechania A."/>
            <person name="Otillar R.P."/>
            <person name="Penning B.W."/>
            <person name="Salamov A.A."/>
            <person name="Wang Y."/>
            <person name="Zhang L."/>
            <person name="Carpita N.C."/>
            <person name="Freeling M."/>
            <person name="Gingle A.R."/>
            <person name="Hash C.T."/>
            <person name="Keller B."/>
            <person name="Klein P."/>
            <person name="Kresovich S."/>
            <person name="McCann M.C."/>
            <person name="Ming R."/>
            <person name="Peterson D.G."/>
            <person name="Mehboob-ur-Rahman"/>
            <person name="Ware D."/>
            <person name="Westhoff P."/>
            <person name="Mayer K.F."/>
            <person name="Messing J."/>
            <person name="Rokhsar D.S."/>
        </authorList>
    </citation>
    <scope>NUCLEOTIDE SEQUENCE [LARGE SCALE GENOMIC DNA]</scope>
    <source>
        <strain evidence="2">cv. BTx623</strain>
    </source>
</reference>
<dbReference type="AlphaFoldDB" id="A0A1Z5R5Q9"/>
<protein>
    <submittedName>
        <fullName evidence="1">Uncharacterized protein</fullName>
    </submittedName>
</protein>
<dbReference type="Proteomes" id="UP000000768">
    <property type="component" value="Chromosome 8"/>
</dbReference>
<sequence>MLVWEIKKWRVIVTYLSKVTQNEIVDMFRSAGFVWMCRFHVSLVKGSTTGNRGHPILPH</sequence>
<dbReference type="InParanoid" id="A0A1Z5R5Q9"/>
<name>A0A1Z5R5Q9_SORBI</name>
<dbReference type="EMBL" id="CM000767">
    <property type="protein sequence ID" value="OQU78791.1"/>
    <property type="molecule type" value="Genomic_DNA"/>
</dbReference>
<proteinExistence type="predicted"/>
<keyword evidence="2" id="KW-1185">Reference proteome</keyword>
<organism evidence="1 2">
    <name type="scientific">Sorghum bicolor</name>
    <name type="common">Sorghum</name>
    <name type="synonym">Sorghum vulgare</name>
    <dbReference type="NCBI Taxonomy" id="4558"/>
    <lineage>
        <taxon>Eukaryota</taxon>
        <taxon>Viridiplantae</taxon>
        <taxon>Streptophyta</taxon>
        <taxon>Embryophyta</taxon>
        <taxon>Tracheophyta</taxon>
        <taxon>Spermatophyta</taxon>
        <taxon>Magnoliopsida</taxon>
        <taxon>Liliopsida</taxon>
        <taxon>Poales</taxon>
        <taxon>Poaceae</taxon>
        <taxon>PACMAD clade</taxon>
        <taxon>Panicoideae</taxon>
        <taxon>Andropogonodae</taxon>
        <taxon>Andropogoneae</taxon>
        <taxon>Sorghinae</taxon>
        <taxon>Sorghum</taxon>
    </lineage>
</organism>
<evidence type="ECO:0000313" key="1">
    <source>
        <dbReference type="EMBL" id="OQU78791.1"/>
    </source>
</evidence>
<accession>A0A1Z5R5Q9</accession>